<feature type="compositionally biased region" description="Pro residues" evidence="1">
    <location>
        <begin position="13"/>
        <end position="25"/>
    </location>
</feature>
<keyword evidence="3" id="KW-1185">Reference proteome</keyword>
<feature type="region of interest" description="Disordered" evidence="1">
    <location>
        <begin position="1"/>
        <end position="52"/>
    </location>
</feature>
<name>A0A016VD71_9BILA</name>
<sequence length="78" mass="8389">MTHLEPTLSFTTPPMPTTPTCPPNECPGAPRLRGRQRHATPSSSTTTVEAEPRGVRLFSFDSSMDDTAAEAMDVPSES</sequence>
<accession>A0A016VD71</accession>
<dbReference type="Proteomes" id="UP000024635">
    <property type="component" value="Unassembled WGS sequence"/>
</dbReference>
<comment type="caution">
    <text evidence="2">The sequence shown here is derived from an EMBL/GenBank/DDBJ whole genome shotgun (WGS) entry which is preliminary data.</text>
</comment>
<dbReference type="AlphaFoldDB" id="A0A016VD71"/>
<gene>
    <name evidence="2" type="primary">Acey_s0011.g1274</name>
    <name evidence="2" type="ORF">Y032_0011g1274</name>
</gene>
<dbReference type="EMBL" id="JARK01001347">
    <property type="protein sequence ID" value="EYC25564.1"/>
    <property type="molecule type" value="Genomic_DNA"/>
</dbReference>
<reference evidence="3" key="1">
    <citation type="journal article" date="2015" name="Nat. Genet.">
        <title>The genome and transcriptome of the zoonotic hookworm Ancylostoma ceylanicum identify infection-specific gene families.</title>
        <authorList>
            <person name="Schwarz E.M."/>
            <person name="Hu Y."/>
            <person name="Antoshechkin I."/>
            <person name="Miller M.M."/>
            <person name="Sternberg P.W."/>
            <person name="Aroian R.V."/>
        </authorList>
    </citation>
    <scope>NUCLEOTIDE SEQUENCE</scope>
    <source>
        <strain evidence="3">HY135</strain>
    </source>
</reference>
<evidence type="ECO:0000313" key="2">
    <source>
        <dbReference type="EMBL" id="EYC25564.1"/>
    </source>
</evidence>
<evidence type="ECO:0000256" key="1">
    <source>
        <dbReference type="SAM" id="MobiDB-lite"/>
    </source>
</evidence>
<feature type="compositionally biased region" description="Low complexity" evidence="1">
    <location>
        <begin position="1"/>
        <end position="12"/>
    </location>
</feature>
<organism evidence="2 3">
    <name type="scientific">Ancylostoma ceylanicum</name>
    <dbReference type="NCBI Taxonomy" id="53326"/>
    <lineage>
        <taxon>Eukaryota</taxon>
        <taxon>Metazoa</taxon>
        <taxon>Ecdysozoa</taxon>
        <taxon>Nematoda</taxon>
        <taxon>Chromadorea</taxon>
        <taxon>Rhabditida</taxon>
        <taxon>Rhabditina</taxon>
        <taxon>Rhabditomorpha</taxon>
        <taxon>Strongyloidea</taxon>
        <taxon>Ancylostomatidae</taxon>
        <taxon>Ancylostomatinae</taxon>
        <taxon>Ancylostoma</taxon>
    </lineage>
</organism>
<dbReference type="OrthoDB" id="10449343at2759"/>
<proteinExistence type="predicted"/>
<feature type="compositionally biased region" description="Polar residues" evidence="1">
    <location>
        <begin position="39"/>
        <end position="48"/>
    </location>
</feature>
<evidence type="ECO:0000313" key="3">
    <source>
        <dbReference type="Proteomes" id="UP000024635"/>
    </source>
</evidence>
<protein>
    <submittedName>
        <fullName evidence="2">Uncharacterized protein</fullName>
    </submittedName>
</protein>